<evidence type="ECO:0000313" key="2">
    <source>
        <dbReference type="EMBL" id="KAE9361804.1"/>
    </source>
</evidence>
<evidence type="ECO:0000313" key="3">
    <source>
        <dbReference type="Proteomes" id="UP000486351"/>
    </source>
</evidence>
<gene>
    <name evidence="2" type="ORF">PF008_g705</name>
</gene>
<keyword evidence="1" id="KW-0732">Signal</keyword>
<reference evidence="2 3" key="1">
    <citation type="submission" date="2018-09" db="EMBL/GenBank/DDBJ databases">
        <title>Genomic investigation of the strawberry pathogen Phytophthora fragariae indicates pathogenicity is determined by transcriptional variation in three key races.</title>
        <authorList>
            <person name="Adams T.M."/>
            <person name="Armitage A.D."/>
            <person name="Sobczyk M.K."/>
            <person name="Bates H.J."/>
            <person name="Dunwell J.M."/>
            <person name="Nellist C.F."/>
            <person name="Harrison R.J."/>
        </authorList>
    </citation>
    <scope>NUCLEOTIDE SEQUENCE [LARGE SCALE GENOMIC DNA]</scope>
    <source>
        <strain evidence="2 3">NOV-77</strain>
    </source>
</reference>
<accession>A0A6G0SM85</accession>
<evidence type="ECO:0000256" key="1">
    <source>
        <dbReference type="SAM" id="SignalP"/>
    </source>
</evidence>
<feature type="chain" id="PRO_5026120620" description="ShKT domain-containing protein" evidence="1">
    <location>
        <begin position="18"/>
        <end position="77"/>
    </location>
</feature>
<dbReference type="AlphaFoldDB" id="A0A6G0SM85"/>
<protein>
    <recommendedName>
        <fullName evidence="4">ShKT domain-containing protein</fullName>
    </recommendedName>
</protein>
<dbReference type="EMBL" id="QXFY01000015">
    <property type="protein sequence ID" value="KAE9361804.1"/>
    <property type="molecule type" value="Genomic_DNA"/>
</dbReference>
<organism evidence="2 3">
    <name type="scientific">Phytophthora fragariae</name>
    <dbReference type="NCBI Taxonomy" id="53985"/>
    <lineage>
        <taxon>Eukaryota</taxon>
        <taxon>Sar</taxon>
        <taxon>Stramenopiles</taxon>
        <taxon>Oomycota</taxon>
        <taxon>Peronosporomycetes</taxon>
        <taxon>Peronosporales</taxon>
        <taxon>Peronosporaceae</taxon>
        <taxon>Phytophthora</taxon>
    </lineage>
</organism>
<dbReference type="Proteomes" id="UP000486351">
    <property type="component" value="Unassembled WGS sequence"/>
</dbReference>
<evidence type="ECO:0008006" key="4">
    <source>
        <dbReference type="Google" id="ProtNLM"/>
    </source>
</evidence>
<name>A0A6G0SM85_9STRA</name>
<comment type="caution">
    <text evidence="2">The sequence shown here is derived from an EMBL/GenBank/DDBJ whole genome shotgun (WGS) entry which is preliminary data.</text>
</comment>
<sequence length="77" mass="8491">MTATLFLSSPLILAARCVRYMRLGRCCRLLNCIPNPRFGSMYQTDLVSTPLCPTNCGHCNNNLSSIPLVLDGVWCSP</sequence>
<feature type="signal peptide" evidence="1">
    <location>
        <begin position="1"/>
        <end position="17"/>
    </location>
</feature>
<proteinExistence type="predicted"/>